<proteinExistence type="predicted"/>
<organism evidence="2 3">
    <name type="scientific">Characodon lateralis</name>
    <dbReference type="NCBI Taxonomy" id="208331"/>
    <lineage>
        <taxon>Eukaryota</taxon>
        <taxon>Metazoa</taxon>
        <taxon>Chordata</taxon>
        <taxon>Craniata</taxon>
        <taxon>Vertebrata</taxon>
        <taxon>Euteleostomi</taxon>
        <taxon>Actinopterygii</taxon>
        <taxon>Neopterygii</taxon>
        <taxon>Teleostei</taxon>
        <taxon>Neoteleostei</taxon>
        <taxon>Acanthomorphata</taxon>
        <taxon>Ovalentaria</taxon>
        <taxon>Atherinomorphae</taxon>
        <taxon>Cyprinodontiformes</taxon>
        <taxon>Goodeidae</taxon>
        <taxon>Characodon</taxon>
    </lineage>
</organism>
<accession>A0ABU7DZW6</accession>
<feature type="compositionally biased region" description="Basic and acidic residues" evidence="1">
    <location>
        <begin position="42"/>
        <end position="52"/>
    </location>
</feature>
<feature type="compositionally biased region" description="Polar residues" evidence="1">
    <location>
        <begin position="57"/>
        <end position="69"/>
    </location>
</feature>
<evidence type="ECO:0000313" key="2">
    <source>
        <dbReference type="EMBL" id="MED6280562.1"/>
    </source>
</evidence>
<evidence type="ECO:0000256" key="1">
    <source>
        <dbReference type="SAM" id="MobiDB-lite"/>
    </source>
</evidence>
<name>A0ABU7DZW6_9TELE</name>
<feature type="region of interest" description="Disordered" evidence="1">
    <location>
        <begin position="42"/>
        <end position="69"/>
    </location>
</feature>
<reference evidence="2 3" key="1">
    <citation type="submission" date="2021-06" db="EMBL/GenBank/DDBJ databases">
        <authorList>
            <person name="Palmer J.M."/>
        </authorList>
    </citation>
    <scope>NUCLEOTIDE SEQUENCE [LARGE SCALE GENOMIC DNA]</scope>
    <source>
        <strain evidence="2 3">CL_MEX2019</strain>
        <tissue evidence="2">Muscle</tissue>
    </source>
</reference>
<sequence>MDALFFPAALDEGKRAQVFGSAYLCVDQLTCGATAEHHAGAFGEHEEAEKGVHATFSPHTSSSMPLVLK</sequence>
<comment type="caution">
    <text evidence="2">The sequence shown here is derived from an EMBL/GenBank/DDBJ whole genome shotgun (WGS) entry which is preliminary data.</text>
</comment>
<protein>
    <submittedName>
        <fullName evidence="2">Uncharacterized protein</fullName>
    </submittedName>
</protein>
<evidence type="ECO:0000313" key="3">
    <source>
        <dbReference type="Proteomes" id="UP001352852"/>
    </source>
</evidence>
<keyword evidence="3" id="KW-1185">Reference proteome</keyword>
<dbReference type="Proteomes" id="UP001352852">
    <property type="component" value="Unassembled WGS sequence"/>
</dbReference>
<dbReference type="EMBL" id="JAHUTJ010041811">
    <property type="protein sequence ID" value="MED6280562.1"/>
    <property type="molecule type" value="Genomic_DNA"/>
</dbReference>
<gene>
    <name evidence="2" type="ORF">CHARACLAT_012039</name>
</gene>